<evidence type="ECO:0000259" key="3">
    <source>
        <dbReference type="Pfam" id="PF02931"/>
    </source>
</evidence>
<evidence type="ECO:0000256" key="2">
    <source>
        <dbReference type="ARBA" id="ARBA00023136"/>
    </source>
</evidence>
<keyword evidence="2" id="KW-0472">Membrane</keyword>
<feature type="domain" description="Neurotransmitter-gated ion-channel ligand-binding" evidence="3">
    <location>
        <begin position="93"/>
        <end position="166"/>
    </location>
</feature>
<dbReference type="WBParaSite" id="maker-uti_cns_0001954-snap-gene-0.24-mRNA-1">
    <property type="protein sequence ID" value="maker-uti_cns_0001954-snap-gene-0.24-mRNA-1"/>
    <property type="gene ID" value="maker-uti_cns_0001954-snap-gene-0.24"/>
</dbReference>
<dbReference type="GO" id="GO:0005230">
    <property type="term" value="F:extracellular ligand-gated monoatomic ion channel activity"/>
    <property type="evidence" value="ECO:0007669"/>
    <property type="project" value="InterPro"/>
</dbReference>
<dbReference type="PANTHER" id="PTHR18945">
    <property type="entry name" value="NEUROTRANSMITTER GATED ION CHANNEL"/>
    <property type="match status" value="1"/>
</dbReference>
<dbReference type="AlphaFoldDB" id="A0A1I8GH73"/>
<dbReference type="Gene3D" id="2.70.170.10">
    <property type="entry name" value="Neurotransmitter-gated ion-channel ligand-binding domain"/>
    <property type="match status" value="1"/>
</dbReference>
<sequence>MPPAGRISGGSRERLRRQLGDFFVASCLAFACLCGGLQADIKLRQNNHCQSVTNGSRDEFHQRNRYGLFRQHVPEAVLERHAAGIRPSGLQRVANPKLKEKSELWVPDLYFINEKRGNFHEITTPNLLLRVKPSGEVTFSQKLTVKLSCNMDLKKFPMDKQKCHLKDGELFCVRMVAKIDERVEFSDDLELPEFVTPPNISTETCVVKYLT</sequence>
<reference evidence="5" key="1">
    <citation type="submission" date="2016-11" db="UniProtKB">
        <authorList>
            <consortium name="WormBaseParasite"/>
        </authorList>
    </citation>
    <scope>IDENTIFICATION</scope>
</reference>
<protein>
    <submittedName>
        <fullName evidence="5">Neur_chan_LBD domain-containing protein</fullName>
    </submittedName>
</protein>
<organism evidence="4 5">
    <name type="scientific">Macrostomum lignano</name>
    <dbReference type="NCBI Taxonomy" id="282301"/>
    <lineage>
        <taxon>Eukaryota</taxon>
        <taxon>Metazoa</taxon>
        <taxon>Spiralia</taxon>
        <taxon>Lophotrochozoa</taxon>
        <taxon>Platyhelminthes</taxon>
        <taxon>Rhabditophora</taxon>
        <taxon>Macrostomorpha</taxon>
        <taxon>Macrostomida</taxon>
        <taxon>Macrostomidae</taxon>
        <taxon>Macrostomum</taxon>
    </lineage>
</organism>
<accession>A0A1I8GH73</accession>
<evidence type="ECO:0000313" key="5">
    <source>
        <dbReference type="WBParaSite" id="maker-uti_cns_0001954-snap-gene-0.24-mRNA-1"/>
    </source>
</evidence>
<dbReference type="Proteomes" id="UP000095280">
    <property type="component" value="Unplaced"/>
</dbReference>
<dbReference type="InterPro" id="IPR036734">
    <property type="entry name" value="Neur_chan_lig-bd_sf"/>
</dbReference>
<dbReference type="GO" id="GO:0004888">
    <property type="term" value="F:transmembrane signaling receptor activity"/>
    <property type="evidence" value="ECO:0007669"/>
    <property type="project" value="InterPro"/>
</dbReference>
<dbReference type="Pfam" id="PF02931">
    <property type="entry name" value="Neur_chan_LBD"/>
    <property type="match status" value="1"/>
</dbReference>
<dbReference type="InterPro" id="IPR018000">
    <property type="entry name" value="Neurotransmitter_ion_chnl_CS"/>
</dbReference>
<dbReference type="InterPro" id="IPR006201">
    <property type="entry name" value="Neur_channel"/>
</dbReference>
<name>A0A1I8GH73_9PLAT</name>
<evidence type="ECO:0000313" key="4">
    <source>
        <dbReference type="Proteomes" id="UP000095280"/>
    </source>
</evidence>
<comment type="subcellular location">
    <subcellularLocation>
        <location evidence="1">Membrane</location>
        <topology evidence="1">Multi-pass membrane protein</topology>
    </subcellularLocation>
</comment>
<evidence type="ECO:0000256" key="1">
    <source>
        <dbReference type="ARBA" id="ARBA00004141"/>
    </source>
</evidence>
<dbReference type="PROSITE" id="PS00236">
    <property type="entry name" value="NEUROTR_ION_CHANNEL"/>
    <property type="match status" value="1"/>
</dbReference>
<proteinExistence type="predicted"/>
<dbReference type="SUPFAM" id="SSF63712">
    <property type="entry name" value="Nicotinic receptor ligand binding domain-like"/>
    <property type="match status" value="1"/>
</dbReference>
<dbReference type="GO" id="GO:0016020">
    <property type="term" value="C:membrane"/>
    <property type="evidence" value="ECO:0007669"/>
    <property type="project" value="UniProtKB-SubCell"/>
</dbReference>
<dbReference type="InterPro" id="IPR006202">
    <property type="entry name" value="Neur_chan_lig-bd"/>
</dbReference>
<dbReference type="PROSITE" id="PS51257">
    <property type="entry name" value="PROKAR_LIPOPROTEIN"/>
    <property type="match status" value="1"/>
</dbReference>
<keyword evidence="4" id="KW-1185">Reference proteome</keyword>